<gene>
    <name evidence="2" type="ORF">ATL39_0928</name>
</gene>
<dbReference type="Proteomes" id="UP000285120">
    <property type="component" value="Unassembled WGS sequence"/>
</dbReference>
<comment type="caution">
    <text evidence="2">The sequence shown here is derived from an EMBL/GenBank/DDBJ whole genome shotgun (WGS) entry which is preliminary data.</text>
</comment>
<keyword evidence="3" id="KW-1185">Reference proteome</keyword>
<dbReference type="Pfam" id="PF20274">
    <property type="entry name" value="cREC_REC"/>
    <property type="match status" value="1"/>
</dbReference>
<reference evidence="2 3" key="1">
    <citation type="submission" date="2018-09" db="EMBL/GenBank/DDBJ databases">
        <title>Genomic Encyclopedia of Archaeal and Bacterial Type Strains, Phase II (KMG-II): from individual species to whole genera.</title>
        <authorList>
            <person name="Goeker M."/>
        </authorList>
    </citation>
    <scope>NUCLEOTIDE SEQUENCE [LARGE SCALE GENOMIC DNA]</scope>
    <source>
        <strain evidence="2 3">DSM 17008</strain>
    </source>
</reference>
<organism evidence="2 3">
    <name type="scientific">Sinobaca qinghaiensis</name>
    <dbReference type="NCBI Taxonomy" id="342944"/>
    <lineage>
        <taxon>Bacteria</taxon>
        <taxon>Bacillati</taxon>
        <taxon>Bacillota</taxon>
        <taxon>Bacilli</taxon>
        <taxon>Bacillales</taxon>
        <taxon>Sporolactobacillaceae</taxon>
        <taxon>Sinobaca</taxon>
    </lineage>
</organism>
<dbReference type="OrthoDB" id="2614698at2"/>
<dbReference type="InterPro" id="IPR046909">
    <property type="entry name" value="cREC_REC"/>
</dbReference>
<evidence type="ECO:0000313" key="3">
    <source>
        <dbReference type="Proteomes" id="UP000285120"/>
    </source>
</evidence>
<dbReference type="RefSeq" id="WP_120192123.1">
    <property type="nucleotide sequence ID" value="NZ_RAPK01000007.1"/>
</dbReference>
<dbReference type="AlphaFoldDB" id="A0A419V5I9"/>
<sequence>MENVQKYNIFLDDVRPCPSGYILVETVAECIAMIRSKKLVSHLSLDHDLGSYAKNGFEVVLHLLEHKIFPDCITIHSANAVGGKRMYDRLIEAKRSGQVPSYVKIFHQPLPIGFAL</sequence>
<proteinExistence type="predicted"/>
<evidence type="ECO:0000313" key="2">
    <source>
        <dbReference type="EMBL" id="RKD75230.1"/>
    </source>
</evidence>
<dbReference type="EMBL" id="RAPK01000007">
    <property type="protein sequence ID" value="RKD75230.1"/>
    <property type="molecule type" value="Genomic_DNA"/>
</dbReference>
<protein>
    <recommendedName>
        <fullName evidence="1">Cyclic-phosphate processing Receiver domain-containing protein</fullName>
    </recommendedName>
</protein>
<name>A0A419V5I9_9BACL</name>
<accession>A0A419V5I9</accession>
<feature type="domain" description="Cyclic-phosphate processing Receiver" evidence="1">
    <location>
        <begin position="7"/>
        <end position="90"/>
    </location>
</feature>
<evidence type="ECO:0000259" key="1">
    <source>
        <dbReference type="Pfam" id="PF20274"/>
    </source>
</evidence>